<organism evidence="10 11">
    <name type="scientific">Rotaria sordida</name>
    <dbReference type="NCBI Taxonomy" id="392033"/>
    <lineage>
        <taxon>Eukaryota</taxon>
        <taxon>Metazoa</taxon>
        <taxon>Spiralia</taxon>
        <taxon>Gnathifera</taxon>
        <taxon>Rotifera</taxon>
        <taxon>Eurotatoria</taxon>
        <taxon>Bdelloidea</taxon>
        <taxon>Philodinida</taxon>
        <taxon>Philodinidae</taxon>
        <taxon>Rotaria</taxon>
    </lineage>
</organism>
<comment type="subcellular location">
    <subcellularLocation>
        <location evidence="1">Membrane</location>
        <topology evidence="1">Multi-pass membrane protein</topology>
    </subcellularLocation>
</comment>
<dbReference type="PANTHER" id="PTHR43341">
    <property type="entry name" value="AMINO ACID PERMEASE"/>
    <property type="match status" value="1"/>
</dbReference>
<evidence type="ECO:0000256" key="6">
    <source>
        <dbReference type="ARBA" id="ARBA00023136"/>
    </source>
</evidence>
<dbReference type="InterPro" id="IPR004841">
    <property type="entry name" value="AA-permease/SLC12A_dom"/>
</dbReference>
<evidence type="ECO:0000256" key="4">
    <source>
        <dbReference type="ARBA" id="ARBA00022970"/>
    </source>
</evidence>
<keyword evidence="4" id="KW-0029">Amino-acid transport</keyword>
<dbReference type="InterPro" id="IPR004840">
    <property type="entry name" value="Amino_acid_permease_CS"/>
</dbReference>
<dbReference type="EMBL" id="CAJNOO010004866">
    <property type="protein sequence ID" value="CAF1396474.1"/>
    <property type="molecule type" value="Genomic_DNA"/>
</dbReference>
<evidence type="ECO:0000256" key="5">
    <source>
        <dbReference type="ARBA" id="ARBA00022989"/>
    </source>
</evidence>
<feature type="transmembrane region" description="Helical" evidence="8">
    <location>
        <begin position="192"/>
        <end position="214"/>
    </location>
</feature>
<keyword evidence="6 8" id="KW-0472">Membrane</keyword>
<accession>A0A815KZH2</accession>
<proteinExistence type="predicted"/>
<keyword evidence="5 8" id="KW-1133">Transmembrane helix</keyword>
<evidence type="ECO:0000256" key="1">
    <source>
        <dbReference type="ARBA" id="ARBA00004141"/>
    </source>
</evidence>
<reference evidence="10" key="1">
    <citation type="submission" date="2021-02" db="EMBL/GenBank/DDBJ databases">
        <authorList>
            <person name="Nowell W R."/>
        </authorList>
    </citation>
    <scope>NUCLEOTIDE SEQUENCE</scope>
</reference>
<name>A0A815KZH2_9BILA</name>
<evidence type="ECO:0000313" key="11">
    <source>
        <dbReference type="Proteomes" id="UP000663882"/>
    </source>
</evidence>
<feature type="compositionally biased region" description="Basic and acidic residues" evidence="7">
    <location>
        <begin position="59"/>
        <end position="77"/>
    </location>
</feature>
<dbReference type="Pfam" id="PF00324">
    <property type="entry name" value="AA_permease"/>
    <property type="match status" value="2"/>
</dbReference>
<dbReference type="InterPro" id="IPR050524">
    <property type="entry name" value="APC_YAT"/>
</dbReference>
<evidence type="ECO:0000256" key="3">
    <source>
        <dbReference type="ARBA" id="ARBA00022692"/>
    </source>
</evidence>
<dbReference type="Proteomes" id="UP000663882">
    <property type="component" value="Unassembled WGS sequence"/>
</dbReference>
<dbReference type="GO" id="GO:0016020">
    <property type="term" value="C:membrane"/>
    <property type="evidence" value="ECO:0007669"/>
    <property type="project" value="UniProtKB-SubCell"/>
</dbReference>
<keyword evidence="3 8" id="KW-0812">Transmembrane</keyword>
<feature type="transmembrane region" description="Helical" evidence="8">
    <location>
        <begin position="122"/>
        <end position="143"/>
    </location>
</feature>
<dbReference type="AlphaFoldDB" id="A0A815KZH2"/>
<keyword evidence="2" id="KW-0813">Transport</keyword>
<evidence type="ECO:0000259" key="9">
    <source>
        <dbReference type="Pfam" id="PF00324"/>
    </source>
</evidence>
<sequence>MSVAQSETSPDNDTIALVSDSPGQIIPASSTEQVTNLFHQLIDSFKRIPSSGNVSIEMNRSKRGEDQEDRVEKGESGLHRKLKNRHLQMIAIGGSIGTGLFVASGAALATGGPGALVLDFTIIGFMLFNVCMALGELAVTFPVSGSFAVYGSRFLDPAWGFAMGWNYALNSLITMPLELTAAGIVIDYWKTYVHLAVWITIFLIALLIINLFGVRGYGVGPNHIYFGFKYWHDPGAFANGFKGVCSVFVAAGFAFAGTELVGLAAAETGNPRKTIPRATYFATRCNKQYHRNNCTLEKLVDILLGINLWPITKA</sequence>
<dbReference type="GO" id="GO:0015171">
    <property type="term" value="F:amino acid transmembrane transporter activity"/>
    <property type="evidence" value="ECO:0007669"/>
    <property type="project" value="TreeGrafter"/>
</dbReference>
<feature type="transmembrane region" description="Helical" evidence="8">
    <location>
        <begin position="164"/>
        <end position="186"/>
    </location>
</feature>
<evidence type="ECO:0000256" key="8">
    <source>
        <dbReference type="SAM" id="Phobius"/>
    </source>
</evidence>
<protein>
    <recommendedName>
        <fullName evidence="9">Amino acid permease/ SLC12A domain-containing protein</fullName>
    </recommendedName>
</protein>
<comment type="caution">
    <text evidence="10">The sequence shown here is derived from an EMBL/GenBank/DDBJ whole genome shotgun (WGS) entry which is preliminary data.</text>
</comment>
<evidence type="ECO:0000256" key="2">
    <source>
        <dbReference type="ARBA" id="ARBA00022448"/>
    </source>
</evidence>
<evidence type="ECO:0000256" key="7">
    <source>
        <dbReference type="SAM" id="MobiDB-lite"/>
    </source>
</evidence>
<evidence type="ECO:0000313" key="10">
    <source>
        <dbReference type="EMBL" id="CAF1396474.1"/>
    </source>
</evidence>
<feature type="domain" description="Amino acid permease/ SLC12A" evidence="9">
    <location>
        <begin position="86"/>
        <end position="218"/>
    </location>
</feature>
<dbReference type="PROSITE" id="PS00218">
    <property type="entry name" value="AMINO_ACID_PERMEASE_1"/>
    <property type="match status" value="1"/>
</dbReference>
<feature type="domain" description="Amino acid permease/ SLC12A" evidence="9">
    <location>
        <begin position="221"/>
        <end position="281"/>
    </location>
</feature>
<gene>
    <name evidence="10" type="ORF">RFH988_LOCUS34613</name>
</gene>
<feature type="transmembrane region" description="Helical" evidence="8">
    <location>
        <begin position="89"/>
        <end position="110"/>
    </location>
</feature>
<dbReference type="PANTHER" id="PTHR43341:SF1">
    <property type="entry name" value="GENERAL AMINO-ACID PERMEASE GAP1"/>
    <property type="match status" value="1"/>
</dbReference>
<dbReference type="Gene3D" id="1.20.1740.10">
    <property type="entry name" value="Amino acid/polyamine transporter I"/>
    <property type="match status" value="1"/>
</dbReference>
<dbReference type="OrthoDB" id="10062876at2759"/>
<feature type="region of interest" description="Disordered" evidence="7">
    <location>
        <begin position="55"/>
        <end position="77"/>
    </location>
</feature>